<dbReference type="EMBL" id="JAKJXP020000008">
    <property type="protein sequence ID" value="KAK7756258.1"/>
    <property type="molecule type" value="Genomic_DNA"/>
</dbReference>
<dbReference type="Pfam" id="PF00149">
    <property type="entry name" value="Metallophos"/>
    <property type="match status" value="1"/>
</dbReference>
<sequence>MFGSQQRSNTSGLEALLHRPRPTAWQQFLRRPCVYLARELYNRRQQSSAVLPLAPPPSLPPQAGSDPVSVVCISDTHNTQPALPDGDILIHAGDLTQSGTFQELEVAIAWLRRQPHPIKIVVAGNHDLLLDADRDNHNGVASAGDDVDAAALRRSLDWGDIIYLEDEETTVTVTCNNNNNSNSNGQRRLRHLRVYGSPRTPRHGSWAFQYPRETDVWASEKHAVPGGVDVLVTHGPPQGHLDAAAGLGCAHLLGALWGARPRPRLHVFGHVHEGGAGVEALRFDGLQAAYERTVAAGGGVWNLVRTAAHFVLALLGPAVEAQSLLVNAAMVGGLRDEERRVPVKVFI</sequence>
<name>A0AAN9YRH2_9PEZI</name>
<feature type="domain" description="Calcineurin-like phosphoesterase" evidence="1">
    <location>
        <begin position="71"/>
        <end position="273"/>
    </location>
</feature>
<accession>A0AAN9YRH2</accession>
<evidence type="ECO:0000313" key="2">
    <source>
        <dbReference type="EMBL" id="KAK7756258.1"/>
    </source>
</evidence>
<dbReference type="InterPro" id="IPR051693">
    <property type="entry name" value="UPF0046_metallophosphoest"/>
</dbReference>
<dbReference type="PANTHER" id="PTHR12905:SF28">
    <property type="entry name" value="RHAMNOGALACTURONATE LYASE C-RELATED"/>
    <property type="match status" value="1"/>
</dbReference>
<evidence type="ECO:0000313" key="3">
    <source>
        <dbReference type="Proteomes" id="UP001320420"/>
    </source>
</evidence>
<dbReference type="InterPro" id="IPR004843">
    <property type="entry name" value="Calcineurin-like_PHP"/>
</dbReference>
<dbReference type="PANTHER" id="PTHR12905">
    <property type="entry name" value="METALLOPHOSPHOESTERASE"/>
    <property type="match status" value="1"/>
</dbReference>
<keyword evidence="3" id="KW-1185">Reference proteome</keyword>
<comment type="caution">
    <text evidence="2">The sequence shown here is derived from an EMBL/GenBank/DDBJ whole genome shotgun (WGS) entry which is preliminary data.</text>
</comment>
<protein>
    <recommendedName>
        <fullName evidence="1">Calcineurin-like phosphoesterase domain-containing protein</fullName>
    </recommendedName>
</protein>
<reference evidence="2 3" key="1">
    <citation type="submission" date="2024-02" db="EMBL/GenBank/DDBJ databases">
        <title>De novo assembly and annotation of 12 fungi associated with fruit tree decline syndrome in Ontario, Canada.</title>
        <authorList>
            <person name="Sulman M."/>
            <person name="Ellouze W."/>
            <person name="Ilyukhin E."/>
        </authorList>
    </citation>
    <scope>NUCLEOTIDE SEQUENCE [LARGE SCALE GENOMIC DNA]</scope>
    <source>
        <strain evidence="2 3">M11/M66-122</strain>
    </source>
</reference>
<dbReference type="Proteomes" id="UP001320420">
    <property type="component" value="Unassembled WGS sequence"/>
</dbReference>
<organism evidence="2 3">
    <name type="scientific">Diatrype stigma</name>
    <dbReference type="NCBI Taxonomy" id="117547"/>
    <lineage>
        <taxon>Eukaryota</taxon>
        <taxon>Fungi</taxon>
        <taxon>Dikarya</taxon>
        <taxon>Ascomycota</taxon>
        <taxon>Pezizomycotina</taxon>
        <taxon>Sordariomycetes</taxon>
        <taxon>Xylariomycetidae</taxon>
        <taxon>Xylariales</taxon>
        <taxon>Diatrypaceae</taxon>
        <taxon>Diatrype</taxon>
    </lineage>
</organism>
<dbReference type="InterPro" id="IPR029052">
    <property type="entry name" value="Metallo-depent_PP-like"/>
</dbReference>
<dbReference type="Gene3D" id="3.60.21.10">
    <property type="match status" value="1"/>
</dbReference>
<evidence type="ECO:0000259" key="1">
    <source>
        <dbReference type="Pfam" id="PF00149"/>
    </source>
</evidence>
<dbReference type="CDD" id="cd07379">
    <property type="entry name" value="MPP_239FB"/>
    <property type="match status" value="1"/>
</dbReference>
<gene>
    <name evidence="2" type="ORF">SLS62_001854</name>
</gene>
<dbReference type="GO" id="GO:0016787">
    <property type="term" value="F:hydrolase activity"/>
    <property type="evidence" value="ECO:0007669"/>
    <property type="project" value="InterPro"/>
</dbReference>
<dbReference type="AlphaFoldDB" id="A0AAN9YRH2"/>
<proteinExistence type="predicted"/>
<dbReference type="SUPFAM" id="SSF56300">
    <property type="entry name" value="Metallo-dependent phosphatases"/>
    <property type="match status" value="1"/>
</dbReference>